<dbReference type="EMBL" id="QMIG01000023">
    <property type="protein sequence ID" value="RAW11000.1"/>
    <property type="molecule type" value="Genomic_DNA"/>
</dbReference>
<dbReference type="AlphaFoldDB" id="A0A329QFB5"/>
<sequence length="490" mass="52548">MHPATRPRILVAGIVVLVASVLAAQVAAHVAGAPVAVGASEPTGTPEEREQTRVDVTRWKDREGWRAGEAKGTTPLPGRAGIIMTYPAGTIDDAESDRTSGLAELPGTTDTWEYATWTTPLTELPFGATELIASWNASTPGQSWLSVDMQGTYGDGTTTPWYTLGHWTDSPDSIDRTSVDGQGDGRSRIDIDTFTIDSPDEPSGGNRGVETGTTTTATGQGEQDGQTFLEAYQLRVTMYRPAGSSTLPRVWMLGAMASDVPARSDVEPSSGGIAWGHELAVPRRSTAPHRDEHPGYRGTQAWSGAAAVTMVMEYFDVVPSRTEMSWIDAGYKDPQVAHAARMTWDHALDGTGNWSFNTAYAASLLGLDAFVTRLGSLDDVEVLIDAGVPVVTSVSFRESELDGSGYSAAGHLMVVTGFTEDGDVVVNDPRALTNASARRVYDRRQFEQVWLRTRRQLAGGEMASGPGGIVYIVKPRELDLPEADTLAADW</sequence>
<feature type="signal peptide" evidence="2">
    <location>
        <begin position="1"/>
        <end position="23"/>
    </location>
</feature>
<dbReference type="OrthoDB" id="9789941at2"/>
<evidence type="ECO:0000313" key="5">
    <source>
        <dbReference type="Proteomes" id="UP000250462"/>
    </source>
</evidence>
<evidence type="ECO:0000256" key="1">
    <source>
        <dbReference type="SAM" id="MobiDB-lite"/>
    </source>
</evidence>
<evidence type="ECO:0000256" key="2">
    <source>
        <dbReference type="SAM" id="SignalP"/>
    </source>
</evidence>
<evidence type="ECO:0000259" key="3">
    <source>
        <dbReference type="Pfam" id="PF13529"/>
    </source>
</evidence>
<evidence type="ECO:0000313" key="4">
    <source>
        <dbReference type="EMBL" id="RAW11000.1"/>
    </source>
</evidence>
<dbReference type="InterPro" id="IPR039563">
    <property type="entry name" value="Peptidase_C39_single_dom"/>
</dbReference>
<organism evidence="4 5">
    <name type="scientific">Phytoactinopolyspora halophila</name>
    <dbReference type="NCBI Taxonomy" id="1981511"/>
    <lineage>
        <taxon>Bacteria</taxon>
        <taxon>Bacillati</taxon>
        <taxon>Actinomycetota</taxon>
        <taxon>Actinomycetes</taxon>
        <taxon>Jiangellales</taxon>
        <taxon>Jiangellaceae</taxon>
        <taxon>Phytoactinopolyspora</taxon>
    </lineage>
</organism>
<reference evidence="4 5" key="1">
    <citation type="submission" date="2018-06" db="EMBL/GenBank/DDBJ databases">
        <title>Phytoactinopolyspora halophila sp. nov., a novel halophilic actinomycete isolated from a saline soil in China.</title>
        <authorList>
            <person name="Tang S.-K."/>
        </authorList>
    </citation>
    <scope>NUCLEOTIDE SEQUENCE [LARGE SCALE GENOMIC DNA]</scope>
    <source>
        <strain evidence="4 5">YIM 96934</strain>
    </source>
</reference>
<dbReference type="RefSeq" id="WP_112259741.1">
    <property type="nucleotide sequence ID" value="NZ_QMIG01000023.1"/>
</dbReference>
<feature type="domain" description="Peptidase C39-like" evidence="3">
    <location>
        <begin position="299"/>
        <end position="429"/>
    </location>
</feature>
<protein>
    <submittedName>
        <fullName evidence="4">Peptidase C39 family protein</fullName>
    </submittedName>
</protein>
<comment type="caution">
    <text evidence="4">The sequence shown here is derived from an EMBL/GenBank/DDBJ whole genome shotgun (WGS) entry which is preliminary data.</text>
</comment>
<gene>
    <name evidence="4" type="ORF">DPM12_18035</name>
</gene>
<feature type="region of interest" description="Disordered" evidence="1">
    <location>
        <begin position="173"/>
        <end position="221"/>
    </location>
</feature>
<feature type="chain" id="PRO_5038794960" evidence="2">
    <location>
        <begin position="24"/>
        <end position="490"/>
    </location>
</feature>
<keyword evidence="5" id="KW-1185">Reference proteome</keyword>
<dbReference type="InterPro" id="IPR039564">
    <property type="entry name" value="Peptidase_C39-like"/>
</dbReference>
<accession>A0A329QFB5</accession>
<dbReference type="CDD" id="cd02549">
    <property type="entry name" value="Peptidase_C39A"/>
    <property type="match status" value="1"/>
</dbReference>
<feature type="compositionally biased region" description="Low complexity" evidence="1">
    <location>
        <begin position="208"/>
        <end position="221"/>
    </location>
</feature>
<dbReference type="Pfam" id="PF13529">
    <property type="entry name" value="Peptidase_C39_2"/>
    <property type="match status" value="1"/>
</dbReference>
<proteinExistence type="predicted"/>
<dbReference type="Gene3D" id="3.90.70.10">
    <property type="entry name" value="Cysteine proteinases"/>
    <property type="match status" value="1"/>
</dbReference>
<feature type="compositionally biased region" description="Basic and acidic residues" evidence="1">
    <location>
        <begin position="173"/>
        <end position="191"/>
    </location>
</feature>
<dbReference type="Proteomes" id="UP000250462">
    <property type="component" value="Unassembled WGS sequence"/>
</dbReference>
<keyword evidence="2" id="KW-0732">Signal</keyword>
<name>A0A329QFB5_9ACTN</name>